<sequence length="243" mass="26802">MGRVDGALAQPDPVETLAQWLRSLRRRSGRSWSQMARTAQEMGLTVSRSTLDRAAKGETLPKWATVRAFTRICGGDEREAKRLWTRADRYAAAAPGLPGLPGPVRPQFVSEPWQLFQAMTHLRREHGNPTLRELEERACVDAGTKVSLLPRSTLGPALRGTRFPRKEVLLSFVRHCGNVPEGRLRDWADAWERADAFRRGGRASGRSSWRGCGTRWPGCGMNWRAPGSTGACPERFGGGGVAG</sequence>
<evidence type="ECO:0000313" key="1">
    <source>
        <dbReference type="EMBL" id="GAA2923846.1"/>
    </source>
</evidence>
<dbReference type="Proteomes" id="UP001501102">
    <property type="component" value="Unassembled WGS sequence"/>
</dbReference>
<reference evidence="1 2" key="1">
    <citation type="journal article" date="2019" name="Int. J. Syst. Evol. Microbiol.">
        <title>The Global Catalogue of Microorganisms (GCM) 10K type strain sequencing project: providing services to taxonomists for standard genome sequencing and annotation.</title>
        <authorList>
            <consortium name="The Broad Institute Genomics Platform"/>
            <consortium name="The Broad Institute Genome Sequencing Center for Infectious Disease"/>
            <person name="Wu L."/>
            <person name="Ma J."/>
        </authorList>
    </citation>
    <scope>NUCLEOTIDE SEQUENCE [LARGE SCALE GENOMIC DNA]</scope>
    <source>
        <strain evidence="1 2">JCM 4087</strain>
    </source>
</reference>
<protein>
    <recommendedName>
        <fullName evidence="3">Helix-turn-helix domain-containing protein</fullName>
    </recommendedName>
</protein>
<dbReference type="RefSeq" id="WP_344962417.1">
    <property type="nucleotide sequence ID" value="NZ_BAAAXZ010000076.1"/>
</dbReference>
<evidence type="ECO:0000313" key="2">
    <source>
        <dbReference type="Proteomes" id="UP001501102"/>
    </source>
</evidence>
<evidence type="ECO:0008006" key="3">
    <source>
        <dbReference type="Google" id="ProtNLM"/>
    </source>
</evidence>
<comment type="caution">
    <text evidence="1">The sequence shown here is derived from an EMBL/GenBank/DDBJ whole genome shotgun (WGS) entry which is preliminary data.</text>
</comment>
<organism evidence="1 2">
    <name type="scientific">Streptomyces thioluteus</name>
    <dbReference type="NCBI Taxonomy" id="66431"/>
    <lineage>
        <taxon>Bacteria</taxon>
        <taxon>Bacillati</taxon>
        <taxon>Actinomycetota</taxon>
        <taxon>Actinomycetes</taxon>
        <taxon>Kitasatosporales</taxon>
        <taxon>Streptomycetaceae</taxon>
        <taxon>Streptomyces</taxon>
    </lineage>
</organism>
<accession>A0ABN3WPM4</accession>
<keyword evidence="2" id="KW-1185">Reference proteome</keyword>
<name>A0ABN3WPM4_STRTU</name>
<gene>
    <name evidence="1" type="ORF">GCM10020221_19830</name>
</gene>
<proteinExistence type="predicted"/>
<dbReference type="Pfam" id="PF13560">
    <property type="entry name" value="HTH_31"/>
    <property type="match status" value="1"/>
</dbReference>
<dbReference type="EMBL" id="BAAAXZ010000076">
    <property type="protein sequence ID" value="GAA2923846.1"/>
    <property type="molecule type" value="Genomic_DNA"/>
</dbReference>